<evidence type="ECO:0000313" key="2">
    <source>
        <dbReference type="Proteomes" id="UP000176634"/>
    </source>
</evidence>
<sequence>MSKFADKIREARMQAKASVEEAIEAAAGEILQLLKSLDPKDRVDVMLKVQGVYSGCCGEELQHGYCTKCNR</sequence>
<reference evidence="1 2" key="1">
    <citation type="journal article" date="2016" name="Nat. Commun.">
        <title>Thousands of microbial genomes shed light on interconnected biogeochemical processes in an aquifer system.</title>
        <authorList>
            <person name="Anantharaman K."/>
            <person name="Brown C.T."/>
            <person name="Hug L.A."/>
            <person name="Sharon I."/>
            <person name="Castelle C.J."/>
            <person name="Probst A.J."/>
            <person name="Thomas B.C."/>
            <person name="Singh A."/>
            <person name="Wilkins M.J."/>
            <person name="Karaoz U."/>
            <person name="Brodie E.L."/>
            <person name="Williams K.H."/>
            <person name="Hubbard S.S."/>
            <person name="Banfield J.F."/>
        </authorList>
    </citation>
    <scope>NUCLEOTIDE SEQUENCE [LARGE SCALE GENOMIC DNA]</scope>
</reference>
<comment type="caution">
    <text evidence="1">The sequence shown here is derived from an EMBL/GenBank/DDBJ whole genome shotgun (WGS) entry which is preliminary data.</text>
</comment>
<dbReference type="AlphaFoldDB" id="A0A1F6PA21"/>
<gene>
    <name evidence="1" type="ORF">A2563_05445</name>
</gene>
<dbReference type="EMBL" id="MFRA01000004">
    <property type="protein sequence ID" value="OGH93025.1"/>
    <property type="molecule type" value="Genomic_DNA"/>
</dbReference>
<evidence type="ECO:0000313" key="1">
    <source>
        <dbReference type="EMBL" id="OGH93025.1"/>
    </source>
</evidence>
<name>A0A1F6PA21_9BACT</name>
<organism evidence="1 2">
    <name type="scientific">Candidatus Magasanikbacteria bacterium RIFOXYD1_FULL_40_23</name>
    <dbReference type="NCBI Taxonomy" id="1798705"/>
    <lineage>
        <taxon>Bacteria</taxon>
        <taxon>Candidatus Magasanikiibacteriota</taxon>
    </lineage>
</organism>
<proteinExistence type="predicted"/>
<dbReference type="Proteomes" id="UP000176634">
    <property type="component" value="Unassembled WGS sequence"/>
</dbReference>
<protein>
    <submittedName>
        <fullName evidence="1">Uncharacterized protein</fullName>
    </submittedName>
</protein>
<accession>A0A1F6PA21</accession>